<dbReference type="eggNOG" id="COG2856">
    <property type="taxonomic scope" value="Bacteria"/>
</dbReference>
<gene>
    <name evidence="1" type="ORF">H480_03071</name>
</gene>
<evidence type="ECO:0000313" key="1">
    <source>
        <dbReference type="EMBL" id="EOD70029.1"/>
    </source>
</evidence>
<dbReference type="PATRIC" id="fig|1292037.4.peg.606"/>
<reference evidence="1 2" key="1">
    <citation type="submission" date="2013-02" db="EMBL/GenBank/DDBJ databases">
        <title>Draft genome sequence of Amycolatopsis vancoresmycina strain DSM 44592T.</title>
        <authorList>
            <person name="Kumar S."/>
            <person name="Kaur N."/>
            <person name="Kaur C."/>
            <person name="Raghava G.P.S."/>
            <person name="Mayilraj S."/>
        </authorList>
    </citation>
    <scope>NUCLEOTIDE SEQUENCE [LARGE SCALE GENOMIC DNA]</scope>
    <source>
        <strain evidence="1 2">DSM 44592</strain>
    </source>
</reference>
<accession>R1IHZ2</accession>
<comment type="caution">
    <text evidence="1">The sequence shown here is derived from an EMBL/GenBank/DDBJ whole genome shotgun (WGS) entry which is preliminary data.</text>
</comment>
<protein>
    <submittedName>
        <fullName evidence="1">Cinorf13 protein</fullName>
    </submittedName>
</protein>
<dbReference type="Proteomes" id="UP000014139">
    <property type="component" value="Unassembled WGS sequence"/>
</dbReference>
<dbReference type="AlphaFoldDB" id="R1IHZ2"/>
<name>R1IHZ2_9PSEU</name>
<organism evidence="1 2">
    <name type="scientific">Amycolatopsis vancoresmycina DSM 44592</name>
    <dbReference type="NCBI Taxonomy" id="1292037"/>
    <lineage>
        <taxon>Bacteria</taxon>
        <taxon>Bacillati</taxon>
        <taxon>Actinomycetota</taxon>
        <taxon>Actinomycetes</taxon>
        <taxon>Pseudonocardiales</taxon>
        <taxon>Pseudonocardiaceae</taxon>
        <taxon>Amycolatopsis</taxon>
    </lineage>
</organism>
<dbReference type="EMBL" id="AOUO01000031">
    <property type="protein sequence ID" value="EOD70029.1"/>
    <property type="molecule type" value="Genomic_DNA"/>
</dbReference>
<evidence type="ECO:0000313" key="2">
    <source>
        <dbReference type="Proteomes" id="UP000014139"/>
    </source>
</evidence>
<proteinExistence type="predicted"/>
<keyword evidence="2" id="KW-1185">Reference proteome</keyword>
<sequence>MPRPFSLPALLEQVSRSRGRDLHLHELPFPPGPDVPCGMWIATAQADHVYHATGVSALHRQNIVLHELGHMVCDHRVDEPDAVAALLPGLDPAMVQRVLMRTRYSTRQEREAEMVAALILEKAGWPSPRPSAPGGPLDEVFGFPEGL</sequence>